<dbReference type="KEGG" id="mcad:Pan265_03970"/>
<dbReference type="InterPro" id="IPR000524">
    <property type="entry name" value="Tscrpt_reg_HTH_GntR"/>
</dbReference>
<dbReference type="OrthoDB" id="9808698at2"/>
<dbReference type="RefSeq" id="WP_145444732.1">
    <property type="nucleotide sequence ID" value="NZ_CP036280.1"/>
</dbReference>
<organism evidence="5 6">
    <name type="scientific">Mucisphaera calidilacus</name>
    <dbReference type="NCBI Taxonomy" id="2527982"/>
    <lineage>
        <taxon>Bacteria</taxon>
        <taxon>Pseudomonadati</taxon>
        <taxon>Planctomycetota</taxon>
        <taxon>Phycisphaerae</taxon>
        <taxon>Phycisphaerales</taxon>
        <taxon>Phycisphaeraceae</taxon>
        <taxon>Mucisphaera</taxon>
    </lineage>
</organism>
<dbReference type="InterPro" id="IPR036390">
    <property type="entry name" value="WH_DNA-bd_sf"/>
</dbReference>
<evidence type="ECO:0000259" key="4">
    <source>
        <dbReference type="SMART" id="SM00345"/>
    </source>
</evidence>
<dbReference type="InterPro" id="IPR028082">
    <property type="entry name" value="Peripla_BP_I"/>
</dbReference>
<gene>
    <name evidence="5" type="primary">purR_1</name>
    <name evidence="5" type="ORF">Pan265_03970</name>
</gene>
<keyword evidence="6" id="KW-1185">Reference proteome</keyword>
<dbReference type="PANTHER" id="PTHR30146">
    <property type="entry name" value="LACI-RELATED TRANSCRIPTIONAL REPRESSOR"/>
    <property type="match status" value="1"/>
</dbReference>
<dbReference type="InterPro" id="IPR046335">
    <property type="entry name" value="LacI/GalR-like_sensor"/>
</dbReference>
<dbReference type="Gene3D" id="3.40.50.2300">
    <property type="match status" value="2"/>
</dbReference>
<evidence type="ECO:0000256" key="1">
    <source>
        <dbReference type="ARBA" id="ARBA00023015"/>
    </source>
</evidence>
<evidence type="ECO:0000256" key="3">
    <source>
        <dbReference type="ARBA" id="ARBA00023163"/>
    </source>
</evidence>
<dbReference type="Gene3D" id="1.10.10.10">
    <property type="entry name" value="Winged helix-like DNA-binding domain superfamily/Winged helix DNA-binding domain"/>
    <property type="match status" value="1"/>
</dbReference>
<dbReference type="PANTHER" id="PTHR30146:SF109">
    <property type="entry name" value="HTH-TYPE TRANSCRIPTIONAL REGULATOR GALS"/>
    <property type="match status" value="1"/>
</dbReference>
<proteinExistence type="predicted"/>
<dbReference type="GO" id="GO:0003700">
    <property type="term" value="F:DNA-binding transcription factor activity"/>
    <property type="evidence" value="ECO:0007669"/>
    <property type="project" value="InterPro"/>
</dbReference>
<dbReference type="SUPFAM" id="SSF46785">
    <property type="entry name" value="Winged helix' DNA-binding domain"/>
    <property type="match status" value="1"/>
</dbReference>
<dbReference type="SUPFAM" id="SSF53822">
    <property type="entry name" value="Periplasmic binding protein-like I"/>
    <property type="match status" value="1"/>
</dbReference>
<sequence length="357" mass="40572">MPRRPIFTDVMDVLERRILEGDYMLKDLPGERKLAEEVGVSYMTARKAVLGLIEKNVLTRKDNGALAIHPRYHAKQSRCQVALLSPAYPSAHFMHCRLAISRSAEKHDVQFRPVEYMHWYDPAVKEALQGSDGLLVIPSTEPMPPQVLKEFASHDHKVVFLDDDMTDHGIPSIRLFARDHISTLFEHLWELGHRTLHCLNAQGHNPEIDRRISHWQTWLEEKGGNGKLWDTPAPPYDDVISHAYQTMRQLVAQRNEIQDAIVCTTQPAALGAIRACYEQGLRIGEDVSICTINNEPTGRYFCPTLTGLEMPDIEDLMTHCFAWFAADHSAWKGPLRIVPEHARLFKGESTGHARVHA</sequence>
<dbReference type="GO" id="GO:0000976">
    <property type="term" value="F:transcription cis-regulatory region binding"/>
    <property type="evidence" value="ECO:0007669"/>
    <property type="project" value="TreeGrafter"/>
</dbReference>
<keyword evidence="3" id="KW-0804">Transcription</keyword>
<protein>
    <submittedName>
        <fullName evidence="5">HTH-type transcriptional repressor PurR</fullName>
    </submittedName>
</protein>
<accession>A0A518BUA9</accession>
<keyword evidence="2" id="KW-0238">DNA-binding</keyword>
<keyword evidence="1" id="KW-0805">Transcription regulation</keyword>
<evidence type="ECO:0000313" key="6">
    <source>
        <dbReference type="Proteomes" id="UP000320386"/>
    </source>
</evidence>
<evidence type="ECO:0000313" key="5">
    <source>
        <dbReference type="EMBL" id="QDU70569.1"/>
    </source>
</evidence>
<dbReference type="Proteomes" id="UP000320386">
    <property type="component" value="Chromosome"/>
</dbReference>
<dbReference type="InterPro" id="IPR036388">
    <property type="entry name" value="WH-like_DNA-bd_sf"/>
</dbReference>
<reference evidence="5 6" key="1">
    <citation type="submission" date="2019-02" db="EMBL/GenBank/DDBJ databases">
        <title>Deep-cultivation of Planctomycetes and their phenomic and genomic characterization uncovers novel biology.</title>
        <authorList>
            <person name="Wiegand S."/>
            <person name="Jogler M."/>
            <person name="Boedeker C."/>
            <person name="Pinto D."/>
            <person name="Vollmers J."/>
            <person name="Rivas-Marin E."/>
            <person name="Kohn T."/>
            <person name="Peeters S.H."/>
            <person name="Heuer A."/>
            <person name="Rast P."/>
            <person name="Oberbeckmann S."/>
            <person name="Bunk B."/>
            <person name="Jeske O."/>
            <person name="Meyerdierks A."/>
            <person name="Storesund J.E."/>
            <person name="Kallscheuer N."/>
            <person name="Luecker S."/>
            <person name="Lage O.M."/>
            <person name="Pohl T."/>
            <person name="Merkel B.J."/>
            <person name="Hornburger P."/>
            <person name="Mueller R.-W."/>
            <person name="Bruemmer F."/>
            <person name="Labrenz M."/>
            <person name="Spormann A.M."/>
            <person name="Op den Camp H."/>
            <person name="Overmann J."/>
            <person name="Amann R."/>
            <person name="Jetten M.S.M."/>
            <person name="Mascher T."/>
            <person name="Medema M.H."/>
            <person name="Devos D.P."/>
            <person name="Kaster A.-K."/>
            <person name="Ovreas L."/>
            <person name="Rohde M."/>
            <person name="Galperin M.Y."/>
            <person name="Jogler C."/>
        </authorList>
    </citation>
    <scope>NUCLEOTIDE SEQUENCE [LARGE SCALE GENOMIC DNA]</scope>
    <source>
        <strain evidence="5 6">Pan265</strain>
    </source>
</reference>
<feature type="domain" description="HTH gntR-type" evidence="4">
    <location>
        <begin position="10"/>
        <end position="68"/>
    </location>
</feature>
<name>A0A518BUA9_9BACT</name>
<dbReference type="AlphaFoldDB" id="A0A518BUA9"/>
<dbReference type="Pfam" id="PF13377">
    <property type="entry name" value="Peripla_BP_3"/>
    <property type="match status" value="1"/>
</dbReference>
<evidence type="ECO:0000256" key="2">
    <source>
        <dbReference type="ARBA" id="ARBA00023125"/>
    </source>
</evidence>
<dbReference type="Pfam" id="PF00392">
    <property type="entry name" value="GntR"/>
    <property type="match status" value="1"/>
</dbReference>
<dbReference type="SMART" id="SM00345">
    <property type="entry name" value="HTH_GNTR"/>
    <property type="match status" value="1"/>
</dbReference>
<dbReference type="EMBL" id="CP036280">
    <property type="protein sequence ID" value="QDU70569.1"/>
    <property type="molecule type" value="Genomic_DNA"/>
</dbReference>